<name>A0A117NIF1_PICGL</name>
<gene>
    <name evidence="1" type="ORF">ABT39_MTgene3065</name>
</gene>
<dbReference type="AlphaFoldDB" id="A0A117NIF1"/>
<reference evidence="1" key="1">
    <citation type="journal article" date="2015" name="Genome Biol. Evol.">
        <title>Organellar Genomes of White Spruce (Picea glauca): Assembly and Annotation.</title>
        <authorList>
            <person name="Jackman S.D."/>
            <person name="Warren R.L."/>
            <person name="Gibb E.A."/>
            <person name="Vandervalk B.P."/>
            <person name="Mohamadi H."/>
            <person name="Chu J."/>
            <person name="Raymond A."/>
            <person name="Pleasance S."/>
            <person name="Coope R."/>
            <person name="Wildung M.R."/>
            <person name="Ritland C.E."/>
            <person name="Bousquet J."/>
            <person name="Jones S.J."/>
            <person name="Bohlmann J."/>
            <person name="Birol I."/>
        </authorList>
    </citation>
    <scope>NUCLEOTIDE SEQUENCE [LARGE SCALE GENOMIC DNA]</scope>
    <source>
        <tissue evidence="1">Flushing bud</tissue>
    </source>
</reference>
<protein>
    <submittedName>
        <fullName evidence="1">Uncharacterized protein</fullName>
    </submittedName>
</protein>
<geneLocation type="mitochondrion" evidence="1"/>
<evidence type="ECO:0000313" key="1">
    <source>
        <dbReference type="EMBL" id="KUM49838.1"/>
    </source>
</evidence>
<keyword evidence="1" id="KW-0496">Mitochondrion</keyword>
<accession>A0A117NIF1</accession>
<sequence>MNGGCDRIKQQQKQVSPEQQLSRFCVQSIRAGLIFPPKMKMISFGRCSERSGLSSTRPFCCYYRFYSLDLVNEVEPYCCLIRCRDRRLLLFDQQ</sequence>
<organism evidence="1">
    <name type="scientific">Picea glauca</name>
    <name type="common">White spruce</name>
    <name type="synonym">Pinus glauca</name>
    <dbReference type="NCBI Taxonomy" id="3330"/>
    <lineage>
        <taxon>Eukaryota</taxon>
        <taxon>Viridiplantae</taxon>
        <taxon>Streptophyta</taxon>
        <taxon>Embryophyta</taxon>
        <taxon>Tracheophyta</taxon>
        <taxon>Spermatophyta</taxon>
        <taxon>Pinopsida</taxon>
        <taxon>Pinidae</taxon>
        <taxon>Conifers I</taxon>
        <taxon>Pinales</taxon>
        <taxon>Pinaceae</taxon>
        <taxon>Picea</taxon>
    </lineage>
</organism>
<dbReference type="EMBL" id="LKAM01000002">
    <property type="protein sequence ID" value="KUM49838.1"/>
    <property type="molecule type" value="Genomic_DNA"/>
</dbReference>
<proteinExistence type="predicted"/>
<comment type="caution">
    <text evidence="1">The sequence shown here is derived from an EMBL/GenBank/DDBJ whole genome shotgun (WGS) entry which is preliminary data.</text>
</comment>